<feature type="region of interest" description="Disordered" evidence="1">
    <location>
        <begin position="1"/>
        <end position="28"/>
    </location>
</feature>
<accession>A0AAI9V0P5</accession>
<reference evidence="2 3" key="1">
    <citation type="submission" date="2016-10" db="EMBL/GenBank/DDBJ databases">
        <title>The genome sequence of Colletotrichum fioriniae PJ7.</title>
        <authorList>
            <person name="Baroncelli R."/>
        </authorList>
    </citation>
    <scope>NUCLEOTIDE SEQUENCE [LARGE SCALE GENOMIC DNA]</scope>
    <source>
        <strain evidence="2">Col 31</strain>
    </source>
</reference>
<name>A0AAI9V0P5_9PEZI</name>
<sequence length="270" mass="30223">MATSHSATVEDGVLEDGSERGGTSEETEKPLLAYKPEVELLLWKNQSPVVLWQLQLFLDALVAAHDEVGDCMIDLDIDAYLTKRWRRRKRVKYTRGLAVYKAQRKAVLKIEMEVIRGDLTCLGVDRICPAERAWGNDNPPTSTPTSEGINAQDIAAVTKIVSVALEHLDTREVEEQPKTAEDYQLLLKKKEELMTLYNRVLQVLNFTRLRREGESQAPTIEAVDELGTGYSTLLRGVESVLARVIVWIEEYEHDNGINTGVSGSSSARTP</sequence>
<comment type="caution">
    <text evidence="2">The sequence shown here is derived from an EMBL/GenBank/DDBJ whole genome shotgun (WGS) entry which is preliminary data.</text>
</comment>
<protein>
    <submittedName>
        <fullName evidence="2">Uncharacterized protein</fullName>
    </submittedName>
</protein>
<evidence type="ECO:0000256" key="1">
    <source>
        <dbReference type="SAM" id="MobiDB-lite"/>
    </source>
</evidence>
<evidence type="ECO:0000313" key="3">
    <source>
        <dbReference type="Proteomes" id="UP001239795"/>
    </source>
</evidence>
<evidence type="ECO:0000313" key="2">
    <source>
        <dbReference type="EMBL" id="KAK1467080.1"/>
    </source>
</evidence>
<proteinExistence type="predicted"/>
<feature type="compositionally biased region" description="Basic and acidic residues" evidence="1">
    <location>
        <begin position="17"/>
        <end position="28"/>
    </location>
</feature>
<keyword evidence="3" id="KW-1185">Reference proteome</keyword>
<dbReference type="AlphaFoldDB" id="A0AAI9V0P5"/>
<dbReference type="EMBL" id="MLGG01000002">
    <property type="protein sequence ID" value="KAK1467080.1"/>
    <property type="molecule type" value="Genomic_DNA"/>
</dbReference>
<organism evidence="2 3">
    <name type="scientific">Colletotrichum melonis</name>
    <dbReference type="NCBI Taxonomy" id="1209925"/>
    <lineage>
        <taxon>Eukaryota</taxon>
        <taxon>Fungi</taxon>
        <taxon>Dikarya</taxon>
        <taxon>Ascomycota</taxon>
        <taxon>Pezizomycotina</taxon>
        <taxon>Sordariomycetes</taxon>
        <taxon>Hypocreomycetidae</taxon>
        <taxon>Glomerellales</taxon>
        <taxon>Glomerellaceae</taxon>
        <taxon>Colletotrichum</taxon>
        <taxon>Colletotrichum acutatum species complex</taxon>
    </lineage>
</organism>
<dbReference type="Proteomes" id="UP001239795">
    <property type="component" value="Unassembled WGS sequence"/>
</dbReference>
<gene>
    <name evidence="2" type="ORF">CMEL01_11073</name>
</gene>